<feature type="transmembrane region" description="Helical" evidence="1">
    <location>
        <begin position="396"/>
        <end position="415"/>
    </location>
</feature>
<name>B1X2L0_CROS5</name>
<keyword evidence="1" id="KW-1133">Transmembrane helix</keyword>
<keyword evidence="1" id="KW-0812">Transmembrane</keyword>
<protein>
    <submittedName>
        <fullName evidence="2">Uncharacterized protein</fullName>
    </submittedName>
</protein>
<accession>B1X2L0</accession>
<dbReference type="RefSeq" id="WP_009546216.1">
    <property type="nucleotide sequence ID" value="NC_010547.1"/>
</dbReference>
<dbReference type="KEGG" id="cyt:cce_5025"/>
<feature type="transmembrane region" description="Helical" evidence="1">
    <location>
        <begin position="66"/>
        <end position="88"/>
    </location>
</feature>
<dbReference type="Proteomes" id="UP000001203">
    <property type="component" value="Chromosome linear"/>
</dbReference>
<dbReference type="OrthoDB" id="589109at2"/>
<organism evidence="2 3">
    <name type="scientific">Crocosphaera subtropica (strain ATCC 51142 / BH68)</name>
    <name type="common">Cyanothece sp. (strain ATCC 51142)</name>
    <dbReference type="NCBI Taxonomy" id="43989"/>
    <lineage>
        <taxon>Bacteria</taxon>
        <taxon>Bacillati</taxon>
        <taxon>Cyanobacteriota</taxon>
        <taxon>Cyanophyceae</taxon>
        <taxon>Oscillatoriophycideae</taxon>
        <taxon>Chroococcales</taxon>
        <taxon>Aphanothecaceae</taxon>
        <taxon>Crocosphaera</taxon>
        <taxon>Crocosphaera subtropica</taxon>
    </lineage>
</organism>
<feature type="transmembrane region" description="Helical" evidence="1">
    <location>
        <begin position="100"/>
        <end position="121"/>
    </location>
</feature>
<evidence type="ECO:0000313" key="2">
    <source>
        <dbReference type="EMBL" id="ACB54371.1"/>
    </source>
</evidence>
<dbReference type="HOGENOM" id="CLU_643442_0_0_3"/>
<dbReference type="STRING" id="43989.cce_5025"/>
<dbReference type="AlphaFoldDB" id="B1X2L0"/>
<evidence type="ECO:0000313" key="3">
    <source>
        <dbReference type="Proteomes" id="UP000001203"/>
    </source>
</evidence>
<feature type="transmembrane region" description="Helical" evidence="1">
    <location>
        <begin position="422"/>
        <end position="444"/>
    </location>
</feature>
<sequence length="451" mass="49893">MFSVLKKRKNQKYILIAIVVSLLLITTPGVAQVNLQDTMTRMQEQQQWWEDLWQQTFEPNNVSNNISLYTLTTVVRTILGVSVIFWLYKYGQKMIGVSGYAAQMMITAEMVLPALLIALFLSNQAHYSRLLAYGMRDVINSWSTGVMSQQLQGERIQTALNDQLLLQDAKNEITSQGQKCLQMPQPAVAIPSATRPTNEAELNQLTIEQLQVYDFLECIEKLGELADQRRRDSLTTVCGPSNRTCAALQRYWDNFWNSITTAHQKQVEQRVKTNSIGGVIDSTINSVNPFTQGNLFEIIGTSLASAGYQKILNFVQWMWMGFLELALWLNALFAPIFIAASIIPGQQNLFVTWIISNLTIGLAKVAYLIVIGIVAIQLSQTSLLAEDLRFPMALGLFAPGVSLAVVTAGGIAAASSFRSQSVGLATTAASVAVGTVGSIGFAMIRYSDKRR</sequence>
<dbReference type="EMBL" id="CP000807">
    <property type="protein sequence ID" value="ACB54371.1"/>
    <property type="molecule type" value="Genomic_DNA"/>
</dbReference>
<dbReference type="eggNOG" id="ENOG5032VET">
    <property type="taxonomic scope" value="Bacteria"/>
</dbReference>
<proteinExistence type="predicted"/>
<keyword evidence="1" id="KW-0472">Membrane</keyword>
<keyword evidence="3" id="KW-1185">Reference proteome</keyword>
<reference evidence="2 3" key="1">
    <citation type="journal article" date="2008" name="Proc. Natl. Acad. Sci. U.S.A.">
        <title>The genome of Cyanothece 51142, a unicellular diazotrophic cyanobacterium important in the marine nitrogen cycle.</title>
        <authorList>
            <person name="Welsh E.A."/>
            <person name="Liberton M."/>
            <person name="Stoeckel J."/>
            <person name="Loh T."/>
            <person name="Elvitigala T."/>
            <person name="Wang C."/>
            <person name="Wollam A."/>
            <person name="Fulton R.S."/>
            <person name="Clifton S.W."/>
            <person name="Jacobs J.M."/>
            <person name="Aurora R."/>
            <person name="Ghosh B.K."/>
            <person name="Sherman L.A."/>
            <person name="Smith R.D."/>
            <person name="Wilson R.K."/>
            <person name="Pakrasi H.B."/>
        </authorList>
    </citation>
    <scope>NUCLEOTIDE SEQUENCE [LARGE SCALE GENOMIC DNA]</scope>
    <source>
        <strain evidence="3">ATCC 51142 / BH68</strain>
    </source>
</reference>
<evidence type="ECO:0000256" key="1">
    <source>
        <dbReference type="SAM" id="Phobius"/>
    </source>
</evidence>
<feature type="transmembrane region" description="Helical" evidence="1">
    <location>
        <begin position="350"/>
        <end position="376"/>
    </location>
</feature>
<feature type="transmembrane region" description="Helical" evidence="1">
    <location>
        <begin position="317"/>
        <end position="343"/>
    </location>
</feature>
<gene>
    <name evidence="2" type="ordered locus">cce_5025</name>
</gene>